<evidence type="ECO:0000313" key="2">
    <source>
        <dbReference type="Proteomes" id="UP001140096"/>
    </source>
</evidence>
<keyword evidence="2" id="KW-1185">Reference proteome</keyword>
<comment type="caution">
    <text evidence="1">The sequence shown here is derived from an EMBL/GenBank/DDBJ whole genome shotgun (WGS) entry which is preliminary data.</text>
</comment>
<reference evidence="1" key="1">
    <citation type="submission" date="2022-07" db="EMBL/GenBank/DDBJ databases">
        <title>Phylogenomic reconstructions and comparative analyses of Kickxellomycotina fungi.</title>
        <authorList>
            <person name="Reynolds N.K."/>
            <person name="Stajich J.E."/>
            <person name="Barry K."/>
            <person name="Grigoriev I.V."/>
            <person name="Crous P."/>
            <person name="Smith M.E."/>
        </authorList>
    </citation>
    <scope>NUCLEOTIDE SEQUENCE</scope>
    <source>
        <strain evidence="1">CBS 102833</strain>
    </source>
</reference>
<protein>
    <submittedName>
        <fullName evidence="1">Uncharacterized protein</fullName>
    </submittedName>
</protein>
<sequence length="227" mass="23877">MYIRSTTLVSLAAALVGVQHSIAFAMPDEDMRAGVPQRLDPDCPNSNGKIMCASNTSLLICDHEQWRFLSNCPEGTMCQNNQCINEADFTPVAPANPPSRPPSVPTSTTSTTSTTTTSSTSTKPSSQSSQSSHSTQSSTEKSVSISSSPSGSSHSSSIPNIVEVTKLPISVSGSSKPSNIPNISEVDRLPGDSSSSSAAGQLSWRHINMAIPVVSAVVVPYIFMLLF</sequence>
<proteinExistence type="predicted"/>
<accession>A0ACC1LSC0</accession>
<organism evidence="1 2">
    <name type="scientific">Coemansia furcata</name>
    <dbReference type="NCBI Taxonomy" id="417177"/>
    <lineage>
        <taxon>Eukaryota</taxon>
        <taxon>Fungi</taxon>
        <taxon>Fungi incertae sedis</taxon>
        <taxon>Zoopagomycota</taxon>
        <taxon>Kickxellomycotina</taxon>
        <taxon>Kickxellomycetes</taxon>
        <taxon>Kickxellales</taxon>
        <taxon>Kickxellaceae</taxon>
        <taxon>Coemansia</taxon>
    </lineage>
</organism>
<name>A0ACC1LSC0_9FUNG</name>
<gene>
    <name evidence="1" type="ORF">H4S07_000021</name>
</gene>
<dbReference type="EMBL" id="JANBUP010000001">
    <property type="protein sequence ID" value="KAJ2814223.1"/>
    <property type="molecule type" value="Genomic_DNA"/>
</dbReference>
<evidence type="ECO:0000313" key="1">
    <source>
        <dbReference type="EMBL" id="KAJ2814223.1"/>
    </source>
</evidence>
<dbReference type="Proteomes" id="UP001140096">
    <property type="component" value="Unassembled WGS sequence"/>
</dbReference>